<dbReference type="PANTHER" id="PTHR42776:SF13">
    <property type="entry name" value="DIPEPTIDYL-PEPTIDASE 5"/>
    <property type="match status" value="1"/>
</dbReference>
<keyword evidence="3" id="KW-0645">Protease</keyword>
<keyword evidence="2" id="KW-0378">Hydrolase</keyword>
<dbReference type="SUPFAM" id="SSF82171">
    <property type="entry name" value="DPP6 N-terminal domain-like"/>
    <property type="match status" value="1"/>
</dbReference>
<dbReference type="InterPro" id="IPR011659">
    <property type="entry name" value="WD40"/>
</dbReference>
<feature type="compositionally biased region" description="Basic and acidic residues" evidence="4">
    <location>
        <begin position="86"/>
        <end position="98"/>
    </location>
</feature>
<feature type="region of interest" description="Disordered" evidence="4">
    <location>
        <begin position="59"/>
        <end position="98"/>
    </location>
</feature>
<evidence type="ECO:0000256" key="1">
    <source>
        <dbReference type="ARBA" id="ARBA00022729"/>
    </source>
</evidence>
<evidence type="ECO:0000256" key="3">
    <source>
        <dbReference type="ARBA" id="ARBA00022825"/>
    </source>
</evidence>
<proteinExistence type="predicted"/>
<dbReference type="EMBL" id="CADCUV010000092">
    <property type="protein sequence ID" value="CAA9415915.1"/>
    <property type="molecule type" value="Genomic_DNA"/>
</dbReference>
<feature type="domain" description="Peptidase S9 prolyl oligopeptidase catalytic" evidence="5">
    <location>
        <begin position="460"/>
        <end position="666"/>
    </location>
</feature>
<sequence length="676" mass="73461">MTDKAFTIENLLGLPRLSGLTLSPDGSRLVVSVARPDDEGKKYVDALYELDPVGERASRRLTRSAPGESGAAFAPDGSLLFLSSRPDPDAGKDEGEAREDRAALWLLPAGGGEARMLAGPPGGVDAVAVSREDGALVFAAGSHPETGGWEEDAAREKARRDAGVGAQLFTGYPIRLWDHYLGPRERHLHLIPRPEDEAPAGTGKDLIPAPARSLDMATFDLTPDARTVVTSRWREAGDPRERALELVAVDAASGEERVLAGEDDAWYGSPACAPHGQSVVAVRRGIPTPEEVADTTLWLVDLQTGAGRDLLEGFDLWPQAPVWAPDSGAVFFTADEDGRTPAFRVDLDTGAVIRLAREGAFDSLCPAPDGRTVYALRSTVTEPPHPVALDARGAGLRRLRGFPEIDDLSLPASVERVTVEAEDGTPVPSWLLLPPGASAETSAPLAVFVHGGPVNSWSGWHWRWNPNVFVDDGWAVLLPDPALSTGYGLGYIRRGWGRWGDVVYGDLMSAADAAVGREEVDGGTTVAMGGSFGGYMANWIAGHTDRFDALVTHASLWDLESFHGATDLGVWWEREFGDPYADPSRYREHSPHLHVGNIETPMLVVHGELDYRVPIGEALTLWTDLKRHDVPAKFLYFPDENHWILKPNNARLWYETVMGFIDHHARGREWTRPSLL</sequence>
<dbReference type="InterPro" id="IPR011042">
    <property type="entry name" value="6-blade_b-propeller_TolB-like"/>
</dbReference>
<dbReference type="Pfam" id="PF00326">
    <property type="entry name" value="Peptidase_S9"/>
    <property type="match status" value="1"/>
</dbReference>
<evidence type="ECO:0000256" key="4">
    <source>
        <dbReference type="SAM" id="MobiDB-lite"/>
    </source>
</evidence>
<gene>
    <name evidence="6" type="ORF">AVDCRST_MAG22-2210</name>
</gene>
<keyword evidence="1" id="KW-0732">Signal</keyword>
<dbReference type="Gene3D" id="3.40.50.1820">
    <property type="entry name" value="alpha/beta hydrolase"/>
    <property type="match status" value="1"/>
</dbReference>
<dbReference type="PANTHER" id="PTHR42776">
    <property type="entry name" value="SERINE PEPTIDASE S9 FAMILY MEMBER"/>
    <property type="match status" value="1"/>
</dbReference>
<name>A0A6J4PHW4_9ACTN</name>
<evidence type="ECO:0000256" key="2">
    <source>
        <dbReference type="ARBA" id="ARBA00022801"/>
    </source>
</evidence>
<evidence type="ECO:0000313" key="6">
    <source>
        <dbReference type="EMBL" id="CAA9415915.1"/>
    </source>
</evidence>
<protein>
    <submittedName>
        <fullName evidence="6">Alanyl dipeptidyl peptidase</fullName>
    </submittedName>
</protein>
<dbReference type="Gene3D" id="2.120.10.30">
    <property type="entry name" value="TolB, C-terminal domain"/>
    <property type="match status" value="2"/>
</dbReference>
<accession>A0A6J4PHW4</accession>
<keyword evidence="3" id="KW-0720">Serine protease</keyword>
<dbReference type="GO" id="GO:0006508">
    <property type="term" value="P:proteolysis"/>
    <property type="evidence" value="ECO:0007669"/>
    <property type="project" value="InterPro"/>
</dbReference>
<organism evidence="6">
    <name type="scientific">uncultured Rubrobacteraceae bacterium</name>
    <dbReference type="NCBI Taxonomy" id="349277"/>
    <lineage>
        <taxon>Bacteria</taxon>
        <taxon>Bacillati</taxon>
        <taxon>Actinomycetota</taxon>
        <taxon>Rubrobacteria</taxon>
        <taxon>Rubrobacterales</taxon>
        <taxon>Rubrobacteraceae</taxon>
        <taxon>environmental samples</taxon>
    </lineage>
</organism>
<dbReference type="Pfam" id="PF07676">
    <property type="entry name" value="PD40"/>
    <property type="match status" value="1"/>
</dbReference>
<reference evidence="6" key="1">
    <citation type="submission" date="2020-02" db="EMBL/GenBank/DDBJ databases">
        <authorList>
            <person name="Meier V. D."/>
        </authorList>
    </citation>
    <scope>NUCLEOTIDE SEQUENCE</scope>
    <source>
        <strain evidence="6">AVDCRST_MAG22</strain>
    </source>
</reference>
<dbReference type="InterPro" id="IPR029058">
    <property type="entry name" value="AB_hydrolase_fold"/>
</dbReference>
<dbReference type="AlphaFoldDB" id="A0A6J4PHW4"/>
<evidence type="ECO:0000259" key="5">
    <source>
        <dbReference type="Pfam" id="PF00326"/>
    </source>
</evidence>
<dbReference type="GO" id="GO:0004252">
    <property type="term" value="F:serine-type endopeptidase activity"/>
    <property type="evidence" value="ECO:0007669"/>
    <property type="project" value="TreeGrafter"/>
</dbReference>
<dbReference type="SUPFAM" id="SSF53474">
    <property type="entry name" value="alpha/beta-Hydrolases"/>
    <property type="match status" value="1"/>
</dbReference>
<dbReference type="InterPro" id="IPR001375">
    <property type="entry name" value="Peptidase_S9_cat"/>
</dbReference>